<protein>
    <submittedName>
        <fullName evidence="1">Uncharacterized protein</fullName>
    </submittedName>
</protein>
<keyword evidence="2" id="KW-1185">Reference proteome</keyword>
<proteinExistence type="predicted"/>
<dbReference type="InterPro" id="IPR027796">
    <property type="entry name" value="OTT_1508_deam-like"/>
</dbReference>
<organism evidence="1 2">
    <name type="scientific">Arthrobotrys musiformis</name>
    <dbReference type="NCBI Taxonomy" id="47236"/>
    <lineage>
        <taxon>Eukaryota</taxon>
        <taxon>Fungi</taxon>
        <taxon>Dikarya</taxon>
        <taxon>Ascomycota</taxon>
        <taxon>Pezizomycotina</taxon>
        <taxon>Orbiliomycetes</taxon>
        <taxon>Orbiliales</taxon>
        <taxon>Orbiliaceae</taxon>
        <taxon>Arthrobotrys</taxon>
    </lineage>
</organism>
<gene>
    <name evidence="1" type="ORF">TWF481_010821</name>
</gene>
<dbReference type="Proteomes" id="UP001370758">
    <property type="component" value="Unassembled WGS sequence"/>
</dbReference>
<evidence type="ECO:0000313" key="1">
    <source>
        <dbReference type="EMBL" id="KAK6500478.1"/>
    </source>
</evidence>
<comment type="caution">
    <text evidence="1">The sequence shown here is derived from an EMBL/GenBank/DDBJ whole genome shotgun (WGS) entry which is preliminary data.</text>
</comment>
<dbReference type="Pfam" id="PF14441">
    <property type="entry name" value="OTT_1508_deam"/>
    <property type="match status" value="1"/>
</dbReference>
<evidence type="ECO:0000313" key="2">
    <source>
        <dbReference type="Proteomes" id="UP001370758"/>
    </source>
</evidence>
<dbReference type="EMBL" id="JAVHJL010000007">
    <property type="protein sequence ID" value="KAK6500478.1"/>
    <property type="molecule type" value="Genomic_DNA"/>
</dbReference>
<sequence length="457" mass="52315">MNPRTASPSQSIWRDLDEDTFRTHLVNLEERTNAVPLDPQIFPLPVGAHDADGTRCFSIDDEQKLADAFAFLVAVEQGAQSVAAVCLEENPEERSLIVRFAAIDTINASLQESLEQIRRTLAAYASSDGEPQGDELFELIIRLHHRRILGRLRSSKWEKPIYLSRTHKKALWEDFRNLLHRVQFLYTKREKSQRKAVERDIESLAKLYEGFEALTPRSDDEAAYIKTLVEESYEFCTAKLIQDYARRLETVGPTPQLRSAVKTLRQIEKIAAYYRVAQTLIRASQRHPYYLQHLEFKYLPPYAGIPTNIGYEDWAKTCHVHAEVQLVVYYDLRKRDSSGCGNSLAPRAIGTSKYLCYLCYLFLKSHGCYPTANTHGRLYDQWTIPDLAELGDEPRGKYREILRTMDQEIVKGAANGPQWRSEPMTSRENLLDAVEDDNSIALWRKSAVASILQGAEL</sequence>
<name>A0AAV9W1U7_9PEZI</name>
<dbReference type="AlphaFoldDB" id="A0AAV9W1U7"/>
<reference evidence="1 2" key="1">
    <citation type="submission" date="2023-08" db="EMBL/GenBank/DDBJ databases">
        <authorList>
            <person name="Palmer J.M."/>
        </authorList>
    </citation>
    <scope>NUCLEOTIDE SEQUENCE [LARGE SCALE GENOMIC DNA]</scope>
    <source>
        <strain evidence="1 2">TWF481</strain>
    </source>
</reference>
<accession>A0AAV9W1U7</accession>